<name>A0AA42J1A2_9FIRM</name>
<dbReference type="InterPro" id="IPR053967">
    <property type="entry name" value="LlgE_F_G-like_D1"/>
</dbReference>
<sequence>MIRGLYIAGTGMNVQTKKLDVISNDLANVNTTGYKKDDAVIASFNEVLTYRLKDMENNIPNDRAIGSMNFGARVDQIYTQFAQGSLVKTDGLVDLALQGDGFFTVQTPNGVAYTRDGKFSINGEGALVTKEGYAVMGEDGPIEFGEDYLTNGGKLAVGEKGTITVDGRKIDTLALVKFNDNQGLTKREDNLYLANGGAEPFEGSVMQGYIEASNVNPVTAMVDMITVSRAYEANQKMIQVHDNLLGKAVNEVGRV</sequence>
<comment type="subcellular location">
    <subcellularLocation>
        <location evidence="2">Bacterial flagellum basal body</location>
    </subcellularLocation>
</comment>
<dbReference type="AlphaFoldDB" id="A0AA42J1A2"/>
<comment type="caution">
    <text evidence="6">The sequence shown here is derived from an EMBL/GenBank/DDBJ whole genome shotgun (WGS) entry which is preliminary data.</text>
</comment>
<keyword evidence="6" id="KW-0969">Cilium</keyword>
<gene>
    <name evidence="6" type="primary">flgF</name>
    <name evidence="6" type="ORF">PBV87_12625</name>
</gene>
<evidence type="ECO:0000259" key="5">
    <source>
        <dbReference type="Pfam" id="PF22692"/>
    </source>
</evidence>
<feature type="domain" description="Flagellar basal-body/hook protein C-terminal" evidence="4">
    <location>
        <begin position="206"/>
        <end position="250"/>
    </location>
</feature>
<dbReference type="InterPro" id="IPR037925">
    <property type="entry name" value="FlgE/F/G-like"/>
</dbReference>
<dbReference type="GO" id="GO:0071978">
    <property type="term" value="P:bacterial-type flagellum-dependent swarming motility"/>
    <property type="evidence" value="ECO:0007669"/>
    <property type="project" value="TreeGrafter"/>
</dbReference>
<feature type="domain" description="Flagellar hook protein FlgE/F/G-like D1" evidence="5">
    <location>
        <begin position="96"/>
        <end position="165"/>
    </location>
</feature>
<dbReference type="SUPFAM" id="SSF117143">
    <property type="entry name" value="Flagellar hook protein flgE"/>
    <property type="match status" value="1"/>
</dbReference>
<reference evidence="6" key="1">
    <citation type="journal article" date="2023" name="Int. J. Syst. Evol. Microbiol.">
        <title>&lt;i&gt;Holtiella tumoricola&lt;/i&gt; gen. nov. sp. nov., isolated from a human clinical sample.</title>
        <authorList>
            <person name="Allen-Vercoe E."/>
            <person name="Daigneault M.C."/>
            <person name="Vancuren S.J."/>
            <person name="Cochrane K."/>
            <person name="O'Neal L.L."/>
            <person name="Sankaranarayanan K."/>
            <person name="Lawson P.A."/>
        </authorList>
    </citation>
    <scope>NUCLEOTIDE SEQUENCE</scope>
    <source>
        <strain evidence="6">CC70A</strain>
    </source>
</reference>
<dbReference type="Pfam" id="PF22692">
    <property type="entry name" value="LlgE_F_G_D1"/>
    <property type="match status" value="1"/>
</dbReference>
<dbReference type="GO" id="GO:0030694">
    <property type="term" value="C:bacterial-type flagellum basal body, rod"/>
    <property type="evidence" value="ECO:0007669"/>
    <property type="project" value="InterPro"/>
</dbReference>
<dbReference type="PANTHER" id="PTHR30435">
    <property type="entry name" value="FLAGELLAR PROTEIN"/>
    <property type="match status" value="1"/>
</dbReference>
<dbReference type="InterPro" id="IPR010930">
    <property type="entry name" value="Flg_bb/hook_C_dom"/>
</dbReference>
<keyword evidence="6" id="KW-0282">Flagellum</keyword>
<evidence type="ECO:0000313" key="6">
    <source>
        <dbReference type="EMBL" id="MDA3732332.1"/>
    </source>
</evidence>
<dbReference type="EMBL" id="JAQIFT010000046">
    <property type="protein sequence ID" value="MDA3732332.1"/>
    <property type="molecule type" value="Genomic_DNA"/>
</dbReference>
<accession>A0AA42J1A2</accession>
<dbReference type="Pfam" id="PF00460">
    <property type="entry name" value="Flg_bb_rod"/>
    <property type="match status" value="1"/>
</dbReference>
<dbReference type="RefSeq" id="WP_271012517.1">
    <property type="nucleotide sequence ID" value="NZ_JAQIFT010000046.1"/>
</dbReference>
<dbReference type="InterPro" id="IPR001444">
    <property type="entry name" value="Flag_bb_rod_N"/>
</dbReference>
<evidence type="ECO:0000256" key="2">
    <source>
        <dbReference type="RuleBase" id="RU362116"/>
    </source>
</evidence>
<keyword evidence="7" id="KW-1185">Reference proteome</keyword>
<dbReference type="InterPro" id="IPR012836">
    <property type="entry name" value="FlgF"/>
</dbReference>
<dbReference type="NCBIfam" id="TIGR02490">
    <property type="entry name" value="flgF"/>
    <property type="match status" value="1"/>
</dbReference>
<keyword evidence="2" id="KW-0975">Bacterial flagellum</keyword>
<evidence type="ECO:0000259" key="4">
    <source>
        <dbReference type="Pfam" id="PF06429"/>
    </source>
</evidence>
<dbReference type="Proteomes" id="UP001169242">
    <property type="component" value="Unassembled WGS sequence"/>
</dbReference>
<feature type="domain" description="Flagellar basal body rod protein N-terminal" evidence="3">
    <location>
        <begin position="5"/>
        <end position="35"/>
    </location>
</feature>
<dbReference type="Pfam" id="PF06429">
    <property type="entry name" value="Flg_bbr_C"/>
    <property type="match status" value="1"/>
</dbReference>
<organism evidence="6 7">
    <name type="scientific">Holtiella tumoricola</name>
    <dbReference type="NCBI Taxonomy" id="3018743"/>
    <lineage>
        <taxon>Bacteria</taxon>
        <taxon>Bacillati</taxon>
        <taxon>Bacillota</taxon>
        <taxon>Clostridia</taxon>
        <taxon>Lachnospirales</taxon>
        <taxon>Cellulosilyticaceae</taxon>
        <taxon>Holtiella</taxon>
    </lineage>
</organism>
<dbReference type="PANTHER" id="PTHR30435:SF19">
    <property type="entry name" value="FLAGELLAR BASAL-BODY ROD PROTEIN FLGG"/>
    <property type="match status" value="1"/>
</dbReference>
<protein>
    <submittedName>
        <fullName evidence="6">Flagellar basal-body rod protein FlgF</fullName>
    </submittedName>
</protein>
<comment type="similarity">
    <text evidence="1 2">Belongs to the flagella basal body rod proteins family.</text>
</comment>
<dbReference type="InterPro" id="IPR020013">
    <property type="entry name" value="Flagellar_FlgE/F/G"/>
</dbReference>
<evidence type="ECO:0000259" key="3">
    <source>
        <dbReference type="Pfam" id="PF00460"/>
    </source>
</evidence>
<evidence type="ECO:0000256" key="1">
    <source>
        <dbReference type="ARBA" id="ARBA00009677"/>
    </source>
</evidence>
<proteinExistence type="inferred from homology"/>
<evidence type="ECO:0000313" key="7">
    <source>
        <dbReference type="Proteomes" id="UP001169242"/>
    </source>
</evidence>
<keyword evidence="6" id="KW-0966">Cell projection</keyword>
<dbReference type="NCBIfam" id="TIGR03506">
    <property type="entry name" value="FlgEFG_subfam"/>
    <property type="match status" value="2"/>
</dbReference>